<dbReference type="InterPro" id="IPR035069">
    <property type="entry name" value="TTHA1013/TTHA0281-like"/>
</dbReference>
<sequence length="123" mass="14130">MRYIYPAIFTYKRNQGVYVADFPDIAGCSANGKSMEEAMNSARLALCRMLLELEEKSEFFPPPSDSTLLRLKNRGCTICMVVADTAVTRLEREQRMKEASLWNQTKEKAGYSKKLSRVFEFKI</sequence>
<dbReference type="InterPro" id="IPR031807">
    <property type="entry name" value="HicB-like"/>
</dbReference>
<protein>
    <submittedName>
        <fullName evidence="3">Type II toxin-antitoxin system HicB family antitoxin</fullName>
    </submittedName>
</protein>
<dbReference type="Proteomes" id="UP000266262">
    <property type="component" value="Unassembled WGS sequence"/>
</dbReference>
<dbReference type="SUPFAM" id="SSF143100">
    <property type="entry name" value="TTHA1013/TTHA0281-like"/>
    <property type="match status" value="1"/>
</dbReference>
<dbReference type="Proteomes" id="UP000094757">
    <property type="component" value="Chromosome"/>
</dbReference>
<dbReference type="Gene3D" id="3.30.160.250">
    <property type="match status" value="1"/>
</dbReference>
<dbReference type="OrthoDB" id="5419659at2"/>
<accession>A0A1B3WEH0</accession>
<organism evidence="2 4">
    <name type="scientific">Dialister pneumosintes</name>
    <dbReference type="NCBI Taxonomy" id="39950"/>
    <lineage>
        <taxon>Bacteria</taxon>
        <taxon>Bacillati</taxon>
        <taxon>Bacillota</taxon>
        <taxon>Negativicutes</taxon>
        <taxon>Veillonellales</taxon>
        <taxon>Veillonellaceae</taxon>
        <taxon>Dialister</taxon>
    </lineage>
</organism>
<dbReference type="EMBL" id="CP017037">
    <property type="protein sequence ID" value="AOH39357.1"/>
    <property type="molecule type" value="Genomic_DNA"/>
</dbReference>
<reference evidence="4" key="2">
    <citation type="submission" date="2016-08" db="EMBL/GenBank/DDBJ databases">
        <authorList>
            <person name="Holder M.E."/>
            <person name="Ajami N.J."/>
            <person name="Petrosino J.F."/>
        </authorList>
    </citation>
    <scope>NUCLEOTIDE SEQUENCE [LARGE SCALE GENOMIC DNA]</scope>
    <source>
        <strain evidence="4">F0677</strain>
    </source>
</reference>
<dbReference type="STRING" id="39950.BCB69_04985"/>
<name>A0A1B3WEH0_9FIRM</name>
<feature type="domain" description="HicB-like antitoxin of toxin-antitoxin system" evidence="1">
    <location>
        <begin position="5"/>
        <end position="86"/>
    </location>
</feature>
<dbReference type="RefSeq" id="WP_022513269.1">
    <property type="nucleotide sequence ID" value="NZ_CP017037.1"/>
</dbReference>
<evidence type="ECO:0000313" key="2">
    <source>
        <dbReference type="EMBL" id="AOH39357.1"/>
    </source>
</evidence>
<dbReference type="KEGG" id="dpn:BCB69_04985"/>
<gene>
    <name evidence="2" type="ORF">BCB69_04985</name>
    <name evidence="3" type="ORF">DX915_04415</name>
</gene>
<keyword evidence="5" id="KW-1185">Reference proteome</keyword>
<dbReference type="Pfam" id="PF15919">
    <property type="entry name" value="HicB_lk_antitox"/>
    <property type="match status" value="1"/>
</dbReference>
<dbReference type="AlphaFoldDB" id="A0A1B3WEH0"/>
<evidence type="ECO:0000313" key="3">
    <source>
        <dbReference type="EMBL" id="RID94747.1"/>
    </source>
</evidence>
<evidence type="ECO:0000313" key="4">
    <source>
        <dbReference type="Proteomes" id="UP000094757"/>
    </source>
</evidence>
<proteinExistence type="predicted"/>
<evidence type="ECO:0000313" key="5">
    <source>
        <dbReference type="Proteomes" id="UP000266262"/>
    </source>
</evidence>
<reference evidence="3 5" key="3">
    <citation type="submission" date="2018-08" db="EMBL/GenBank/DDBJ databases">
        <title>Draft genome sequence of Dialister pneumosintes KCOM 1685.</title>
        <authorList>
            <person name="Kook J.-K."/>
            <person name="Park S.-N."/>
            <person name="Lim Y.K."/>
        </authorList>
    </citation>
    <scope>NUCLEOTIDE SEQUENCE [LARGE SCALE GENOMIC DNA]</scope>
    <source>
        <strain evidence="3 5">KCOM 1685</strain>
    </source>
</reference>
<reference evidence="2" key="1">
    <citation type="submission" date="2016-08" db="EMBL/GenBank/DDBJ databases">
        <authorList>
            <person name="Seilhamer J.J."/>
        </authorList>
    </citation>
    <scope>NUCLEOTIDE SEQUENCE [LARGE SCALE GENOMIC DNA]</scope>
    <source>
        <strain evidence="2">F0677</strain>
    </source>
</reference>
<evidence type="ECO:0000259" key="1">
    <source>
        <dbReference type="Pfam" id="PF15919"/>
    </source>
</evidence>
<dbReference type="EMBL" id="QWKU01000001">
    <property type="protein sequence ID" value="RID94747.1"/>
    <property type="molecule type" value="Genomic_DNA"/>
</dbReference>